<protein>
    <submittedName>
        <fullName evidence="4">Uncharacterized protein</fullName>
    </submittedName>
</protein>
<dbReference type="Gene3D" id="3.40.50.720">
    <property type="entry name" value="NAD(P)-binding Rossmann-like Domain"/>
    <property type="match status" value="1"/>
</dbReference>
<reference evidence="4" key="1">
    <citation type="submission" date="2024-02" db="UniProtKB">
        <authorList>
            <consortium name="WormBaseParasite"/>
        </authorList>
    </citation>
    <scope>IDENTIFICATION</scope>
</reference>
<evidence type="ECO:0000256" key="2">
    <source>
        <dbReference type="ARBA" id="ARBA00023002"/>
    </source>
</evidence>
<dbReference type="WBParaSite" id="MBELARI_LOCUS6308.2">
    <property type="protein sequence ID" value="MBELARI_LOCUS6308.2"/>
    <property type="gene ID" value="MBELARI_LOCUS6308"/>
</dbReference>
<dbReference type="AlphaFoldDB" id="A0AAF3FGU8"/>
<dbReference type="InterPro" id="IPR002347">
    <property type="entry name" value="SDR_fam"/>
</dbReference>
<evidence type="ECO:0000313" key="3">
    <source>
        <dbReference type="Proteomes" id="UP000887575"/>
    </source>
</evidence>
<keyword evidence="2" id="KW-0560">Oxidoreductase</keyword>
<accession>A0AAF3FGU8</accession>
<sequence length="302" mass="33715">MNSEKANVKRVLITGATSGIGFSATIQLCELGHTVVFTARNEEKGEKTLKAVKSLLPCANVSYCVLDLDSFESVEQATVELVKLHEFSPFDVMILNAAVMLPPESQTIYGLDSTFQVNFLTHYFLALKLVKAKPEGHHLHIVCLSSVLLKLFDGFPWRIPKNEMKFERLFSPKEKSGWKSYALSKFALAAFSETLNLEENVSAVAVNPGNSMTSVSRHMSLKRKRLFKIFKSSLIPVEDAARNVIRAALQTIPSGHYLDKEKIVALPRPVTDHQSQKHLINMSEKILDRIISSRISEKSATL</sequence>
<dbReference type="PANTHER" id="PTHR24320">
    <property type="entry name" value="RETINOL DEHYDROGENASE"/>
    <property type="match status" value="1"/>
</dbReference>
<name>A0AAF3FGU8_9BILA</name>
<dbReference type="PRINTS" id="PR00081">
    <property type="entry name" value="GDHRDH"/>
</dbReference>
<dbReference type="Proteomes" id="UP000887575">
    <property type="component" value="Unassembled WGS sequence"/>
</dbReference>
<dbReference type="GO" id="GO:0016491">
    <property type="term" value="F:oxidoreductase activity"/>
    <property type="evidence" value="ECO:0007669"/>
    <property type="project" value="UniProtKB-KW"/>
</dbReference>
<organism evidence="3 4">
    <name type="scientific">Mesorhabditis belari</name>
    <dbReference type="NCBI Taxonomy" id="2138241"/>
    <lineage>
        <taxon>Eukaryota</taxon>
        <taxon>Metazoa</taxon>
        <taxon>Ecdysozoa</taxon>
        <taxon>Nematoda</taxon>
        <taxon>Chromadorea</taxon>
        <taxon>Rhabditida</taxon>
        <taxon>Rhabditina</taxon>
        <taxon>Rhabditomorpha</taxon>
        <taxon>Rhabditoidea</taxon>
        <taxon>Rhabditidae</taxon>
        <taxon>Mesorhabditinae</taxon>
        <taxon>Mesorhabditis</taxon>
    </lineage>
</organism>
<proteinExistence type="inferred from homology"/>
<dbReference type="PANTHER" id="PTHR24320:SF148">
    <property type="entry name" value="NAD(P)-BINDING ROSSMANN-FOLD SUPERFAMILY PROTEIN"/>
    <property type="match status" value="1"/>
</dbReference>
<keyword evidence="3" id="KW-1185">Reference proteome</keyword>
<dbReference type="Pfam" id="PF00106">
    <property type="entry name" value="adh_short"/>
    <property type="match status" value="1"/>
</dbReference>
<dbReference type="InterPro" id="IPR036291">
    <property type="entry name" value="NAD(P)-bd_dom_sf"/>
</dbReference>
<evidence type="ECO:0000313" key="4">
    <source>
        <dbReference type="WBParaSite" id="MBELARI_LOCUS6308.2"/>
    </source>
</evidence>
<comment type="similarity">
    <text evidence="1">Belongs to the short-chain dehydrogenases/reductases (SDR) family.</text>
</comment>
<evidence type="ECO:0000256" key="1">
    <source>
        <dbReference type="ARBA" id="ARBA00006484"/>
    </source>
</evidence>
<dbReference type="SUPFAM" id="SSF51735">
    <property type="entry name" value="NAD(P)-binding Rossmann-fold domains"/>
    <property type="match status" value="1"/>
</dbReference>